<keyword evidence="1" id="KW-0238">DNA-binding</keyword>
<dbReference type="PANTHER" id="PTHR46558">
    <property type="entry name" value="TRACRIPTIONAL REGULATORY PROTEIN-RELATED-RELATED"/>
    <property type="match status" value="1"/>
</dbReference>
<feature type="transmembrane region" description="Helical" evidence="2">
    <location>
        <begin position="200"/>
        <end position="221"/>
    </location>
</feature>
<name>A0A9D1JA81_9FIRM</name>
<evidence type="ECO:0000256" key="1">
    <source>
        <dbReference type="ARBA" id="ARBA00023125"/>
    </source>
</evidence>
<dbReference type="AlphaFoldDB" id="A0A9D1JA81"/>
<dbReference type="Gene3D" id="1.10.260.40">
    <property type="entry name" value="lambda repressor-like DNA-binding domains"/>
    <property type="match status" value="1"/>
</dbReference>
<organism evidence="4 5">
    <name type="scientific">Candidatus Pullilachnospira gallistercoris</name>
    <dbReference type="NCBI Taxonomy" id="2840911"/>
    <lineage>
        <taxon>Bacteria</taxon>
        <taxon>Bacillati</taxon>
        <taxon>Bacillota</taxon>
        <taxon>Clostridia</taxon>
        <taxon>Lachnospirales</taxon>
        <taxon>Lachnospiraceae</taxon>
        <taxon>Lachnospiraceae incertae sedis</taxon>
        <taxon>Candidatus Pullilachnospira</taxon>
    </lineage>
</organism>
<protein>
    <submittedName>
        <fullName evidence="4">Helix-turn-helix transcriptional regulator</fullName>
    </submittedName>
</protein>
<dbReference type="PROSITE" id="PS50943">
    <property type="entry name" value="HTH_CROC1"/>
    <property type="match status" value="1"/>
</dbReference>
<keyword evidence="2" id="KW-0472">Membrane</keyword>
<dbReference type="InterPro" id="IPR010982">
    <property type="entry name" value="Lambda_DNA-bd_dom_sf"/>
</dbReference>
<gene>
    <name evidence="4" type="ORF">IAA55_03780</name>
</gene>
<feature type="transmembrane region" description="Helical" evidence="2">
    <location>
        <begin position="109"/>
        <end position="129"/>
    </location>
</feature>
<dbReference type="CDD" id="cd00093">
    <property type="entry name" value="HTH_XRE"/>
    <property type="match status" value="1"/>
</dbReference>
<feature type="transmembrane region" description="Helical" evidence="2">
    <location>
        <begin position="160"/>
        <end position="179"/>
    </location>
</feature>
<dbReference type="SUPFAM" id="SSF47413">
    <property type="entry name" value="lambda repressor-like DNA-binding domains"/>
    <property type="match status" value="1"/>
</dbReference>
<proteinExistence type="predicted"/>
<reference evidence="4" key="2">
    <citation type="journal article" date="2021" name="PeerJ">
        <title>Extensive microbial diversity within the chicken gut microbiome revealed by metagenomics and culture.</title>
        <authorList>
            <person name="Gilroy R."/>
            <person name="Ravi A."/>
            <person name="Getino M."/>
            <person name="Pursley I."/>
            <person name="Horton D.L."/>
            <person name="Alikhan N.F."/>
            <person name="Baker D."/>
            <person name="Gharbi K."/>
            <person name="Hall N."/>
            <person name="Watson M."/>
            <person name="Adriaenssens E.M."/>
            <person name="Foster-Nyarko E."/>
            <person name="Jarju S."/>
            <person name="Secka A."/>
            <person name="Antonio M."/>
            <person name="Oren A."/>
            <person name="Chaudhuri R.R."/>
            <person name="La Ragione R."/>
            <person name="Hildebrand F."/>
            <person name="Pallen M.J."/>
        </authorList>
    </citation>
    <scope>NUCLEOTIDE SEQUENCE</scope>
    <source>
        <strain evidence="4">ChiSjej5B23-6657</strain>
    </source>
</reference>
<comment type="caution">
    <text evidence="4">The sequence shown here is derived from an EMBL/GenBank/DDBJ whole genome shotgun (WGS) entry which is preliminary data.</text>
</comment>
<evidence type="ECO:0000256" key="2">
    <source>
        <dbReference type="SAM" id="Phobius"/>
    </source>
</evidence>
<dbReference type="Proteomes" id="UP000823912">
    <property type="component" value="Unassembled WGS sequence"/>
</dbReference>
<dbReference type="Pfam" id="PF01381">
    <property type="entry name" value="HTH_3"/>
    <property type="match status" value="1"/>
</dbReference>
<evidence type="ECO:0000313" key="4">
    <source>
        <dbReference type="EMBL" id="HIR70381.1"/>
    </source>
</evidence>
<evidence type="ECO:0000313" key="5">
    <source>
        <dbReference type="Proteomes" id="UP000823912"/>
    </source>
</evidence>
<dbReference type="PANTHER" id="PTHR46558:SF13">
    <property type="entry name" value="HTH-TYPE TRANSCRIPTIONAL REGULATOR IMMR"/>
    <property type="match status" value="1"/>
</dbReference>
<keyword evidence="2" id="KW-0812">Transmembrane</keyword>
<dbReference type="SMART" id="SM00530">
    <property type="entry name" value="HTH_XRE"/>
    <property type="match status" value="1"/>
</dbReference>
<accession>A0A9D1JA81</accession>
<dbReference type="InterPro" id="IPR001387">
    <property type="entry name" value="Cro/C1-type_HTH"/>
</dbReference>
<dbReference type="EMBL" id="DVHM01000059">
    <property type="protein sequence ID" value="HIR70381.1"/>
    <property type="molecule type" value="Genomic_DNA"/>
</dbReference>
<dbReference type="GO" id="GO:0003677">
    <property type="term" value="F:DNA binding"/>
    <property type="evidence" value="ECO:0007669"/>
    <property type="project" value="UniProtKB-KW"/>
</dbReference>
<reference evidence="4" key="1">
    <citation type="submission" date="2020-10" db="EMBL/GenBank/DDBJ databases">
        <authorList>
            <person name="Gilroy R."/>
        </authorList>
    </citation>
    <scope>NUCLEOTIDE SEQUENCE</scope>
    <source>
        <strain evidence="4">ChiSjej5B23-6657</strain>
    </source>
</reference>
<feature type="domain" description="HTH cro/C1-type" evidence="3">
    <location>
        <begin position="25"/>
        <end position="79"/>
    </location>
</feature>
<keyword evidence="2" id="KW-1133">Transmembrane helix</keyword>
<evidence type="ECO:0000259" key="3">
    <source>
        <dbReference type="PROSITE" id="PS50943"/>
    </source>
</evidence>
<sequence length="354" mass="38984">MTQKEHTQITQKTSSEIFLSLPEKIRFHRTKKGLSQETLAELLGISRQAVAKWESGAARPSTDRLIALCKIFEISPGELTGQTGSGEQAKVSATFCEAAPGIFRKKRPFFLLLLSGGILILTFSAVAIVRDLLETQNMQHYIGYADTATEIFVTGLPLPLLLLFSGGLLLTIISLALLLKEIRKFSKKPKKKDSNPRRHFSIFLGLSLCLLALGGCGILPAKETASPEEHSPSQEDLFEPKTSSADTASDIIMEEIHTWPENSYTSLVPKPSWGTPFLSTYSASQHFFAVTFHTAARQEGEDYIHLLRDNGFSTVDRNSEKVSTGEVLENAQTYVSVAVSDNTFAVYIRPKTNG</sequence>